<name>A0A7G2CRW1_9TRYP</name>
<proteinExistence type="predicted"/>
<dbReference type="EMBL" id="LR877163">
    <property type="protein sequence ID" value="CAD2220922.1"/>
    <property type="molecule type" value="Genomic_DNA"/>
</dbReference>
<feature type="coiled-coil region" evidence="1">
    <location>
        <begin position="168"/>
        <end position="212"/>
    </location>
</feature>
<feature type="compositionally biased region" description="Basic and acidic residues" evidence="2">
    <location>
        <begin position="58"/>
        <end position="69"/>
    </location>
</feature>
<dbReference type="AlphaFoldDB" id="A0A7G2CRW1"/>
<feature type="compositionally biased region" description="Basic and acidic residues" evidence="2">
    <location>
        <begin position="35"/>
        <end position="50"/>
    </location>
</feature>
<sequence>MEDNKENISALRTHILRQTEISAEERKRSLLLSALKDKEVNHTEPEEQRKLTMTLAAGKEKEADVPRGEKEDASEALQAAMDQIRSLLQEKDTMHCEIVQLKNTIASLQTLTDTLKRESQGKSDKLGMYQTIFDRLQSENEEVLENWDKMTSAVDRLQVDVQFYATANEKLQISLEEVLADNVKLLQERLGLKETEAKLAALEKEYEAMFEEQRHYINTLREGCEAIQSVVALNEALQLENEQLKGSLAAAGGRAKEWEERFLTIKKTTTTNTTVSQAAVDFSNTTERRPSEDTTEGEPSTLYETLNSKIIDLTVTLQCRQQQVTQLEEKYEAAMQGPLRQGILLTTLRAALAVSRPLAEELLSENKSLQAQLTATESFANALLDAHVTLLALYTEEVIKVNQQQEATTGRSSKGGRPSVTLVSGKRERHRDAVFLAGKK</sequence>
<evidence type="ECO:0000256" key="2">
    <source>
        <dbReference type="SAM" id="MobiDB-lite"/>
    </source>
</evidence>
<accession>A0A7G2CRW1</accession>
<evidence type="ECO:0000313" key="4">
    <source>
        <dbReference type="Proteomes" id="UP000515908"/>
    </source>
</evidence>
<feature type="region of interest" description="Disordered" evidence="2">
    <location>
        <begin position="34"/>
        <end position="69"/>
    </location>
</feature>
<gene>
    <name evidence="3" type="ORF">ADEAN_000844600</name>
</gene>
<dbReference type="VEuPathDB" id="TriTrypDB:ADEAN_000844600"/>
<feature type="region of interest" description="Disordered" evidence="2">
    <location>
        <begin position="276"/>
        <end position="299"/>
    </location>
</feature>
<organism evidence="3 4">
    <name type="scientific">Angomonas deanei</name>
    <dbReference type="NCBI Taxonomy" id="59799"/>
    <lineage>
        <taxon>Eukaryota</taxon>
        <taxon>Discoba</taxon>
        <taxon>Euglenozoa</taxon>
        <taxon>Kinetoplastea</taxon>
        <taxon>Metakinetoplastina</taxon>
        <taxon>Trypanosomatida</taxon>
        <taxon>Trypanosomatidae</taxon>
        <taxon>Strigomonadinae</taxon>
        <taxon>Angomonas</taxon>
    </lineage>
</organism>
<feature type="region of interest" description="Disordered" evidence="2">
    <location>
        <begin position="404"/>
        <end position="428"/>
    </location>
</feature>
<dbReference type="Proteomes" id="UP000515908">
    <property type="component" value="Chromosome 19"/>
</dbReference>
<feature type="coiled-coil region" evidence="1">
    <location>
        <begin position="70"/>
        <end position="118"/>
    </location>
</feature>
<keyword evidence="1" id="KW-0175">Coiled coil</keyword>
<reference evidence="3 4" key="1">
    <citation type="submission" date="2020-08" db="EMBL/GenBank/DDBJ databases">
        <authorList>
            <person name="Newling K."/>
            <person name="Davey J."/>
            <person name="Forrester S."/>
        </authorList>
    </citation>
    <scope>NUCLEOTIDE SEQUENCE [LARGE SCALE GENOMIC DNA]</scope>
    <source>
        <strain evidence="4">Crithidia deanei Carvalho (ATCC PRA-265)</strain>
    </source>
</reference>
<protein>
    <submittedName>
        <fullName evidence="3">Uncharacterized protein</fullName>
    </submittedName>
</protein>
<evidence type="ECO:0000313" key="3">
    <source>
        <dbReference type="EMBL" id="CAD2220922.1"/>
    </source>
</evidence>
<keyword evidence="4" id="KW-1185">Reference proteome</keyword>
<evidence type="ECO:0000256" key="1">
    <source>
        <dbReference type="SAM" id="Coils"/>
    </source>
</evidence>